<dbReference type="WBParaSite" id="L893_g11643.t1">
    <property type="protein sequence ID" value="L893_g11643.t1"/>
    <property type="gene ID" value="L893_g11643"/>
</dbReference>
<reference evidence="2" key="1">
    <citation type="submission" date="2016-11" db="UniProtKB">
        <authorList>
            <consortium name="WormBaseParasite"/>
        </authorList>
    </citation>
    <scope>IDENTIFICATION</scope>
</reference>
<sequence>MGTTCTRSAPFSGLDKERPLLRRSTWSFCVVVSAYSFSDEGSRRSYTASISPAESRCTRRGGEEDELDVVGSKESVRVSEEDARFTGTETKLYFIIFLRLASV</sequence>
<accession>A0A1I7Y1C7</accession>
<name>A0A1I7Y1C7_9BILA</name>
<protein>
    <submittedName>
        <fullName evidence="2">Uncharacterized protein</fullName>
    </submittedName>
</protein>
<proteinExistence type="predicted"/>
<evidence type="ECO:0000313" key="2">
    <source>
        <dbReference type="WBParaSite" id="L893_g11643.t1"/>
    </source>
</evidence>
<dbReference type="AlphaFoldDB" id="A0A1I7Y1C7"/>
<evidence type="ECO:0000313" key="1">
    <source>
        <dbReference type="Proteomes" id="UP000095287"/>
    </source>
</evidence>
<dbReference type="Proteomes" id="UP000095287">
    <property type="component" value="Unplaced"/>
</dbReference>
<organism evidence="1 2">
    <name type="scientific">Steinernema glaseri</name>
    <dbReference type="NCBI Taxonomy" id="37863"/>
    <lineage>
        <taxon>Eukaryota</taxon>
        <taxon>Metazoa</taxon>
        <taxon>Ecdysozoa</taxon>
        <taxon>Nematoda</taxon>
        <taxon>Chromadorea</taxon>
        <taxon>Rhabditida</taxon>
        <taxon>Tylenchina</taxon>
        <taxon>Panagrolaimomorpha</taxon>
        <taxon>Strongyloidoidea</taxon>
        <taxon>Steinernematidae</taxon>
        <taxon>Steinernema</taxon>
    </lineage>
</organism>
<keyword evidence="1" id="KW-1185">Reference proteome</keyword>